<name>A0ABR2SP31_9ROSI</name>
<sequence length="888" mass="99977">MISTKRFNFNVKVYCSGKYTGVSFVSATSFVAEPNKKHQENNMPQDGLRSIVYRSFVTCDDPKGVVECRTIRRSKTGSGTMERKNGECRRKAKNQSTVKDQLLEVSRRAHKLNHATDSCSKGLWYDGNSKDAAKDLLKGALDLQDSLHMLGKLQQASHYMAKLKKKEKEKWDSMRHDQVIRRTNSSPVGEPNHRTESQNPRLSADGSSRDCIEELREVIRDSLARQNLLPNINVEEKRCFSGRFPDSASDIPSTSSSQSSTLRTDNFTSMDLSISLAALEKKARGPSLVAKLMGLEEMPSKPLQTNSQKELESKKIFDQEKHIFEISRPKARKSQFVVRKEVQECRTMKDILENMHSKGLLKSNFIKEIKYDSHQWSDFFSEPKLINHSPPIVLIKPRINPCLRPQDKFVPLFMEKGCLKTETMLEKVKEEPPSIDSNSRALDFNEMRTKVDAEETPIKRLSSREGAKDNKEKVAMPVKNEAKIKEKRPTKMKAWGPLSMPLLKKETTHKKTENIPKPVISSGKPVNKEVAKAKNSSRSKDETKVTPPKSSKRENGSNITKYKMPYQRIANSSCEPKTIVCATDDRKRIPKKKEKPVSKATTTAKITTEKLEYKGDGILLDGKNIDVASENNTVLEGKMVDLASENDHVFEEDSTETADWLPTKEGTEHTDILIGEHHDNSESSVCDVTLVTTDDQNSRNPIGDIDDDPIMPIGTDSESYMRGTRLKALLSSSPAFLNHAEELFYLHVNLPTPSQELGIDELTDANTRLSLDCANEIVRQRSLPDSQMVPPPLLSMVGNAKSHISLDHLLKEISDGIEALRSYSELAGENYPTGSLYSMLERDLKHKEVLSGIWDLGWRNGFSVNDTMQVVLDIEKQLLSGLIEEICA</sequence>
<gene>
    <name evidence="3" type="ORF">V6N11_066770</name>
</gene>
<feature type="compositionally biased region" description="Basic and acidic residues" evidence="1">
    <location>
        <begin position="167"/>
        <end position="180"/>
    </location>
</feature>
<organism evidence="3 4">
    <name type="scientific">Hibiscus sabdariffa</name>
    <name type="common">roselle</name>
    <dbReference type="NCBI Taxonomy" id="183260"/>
    <lineage>
        <taxon>Eukaryota</taxon>
        <taxon>Viridiplantae</taxon>
        <taxon>Streptophyta</taxon>
        <taxon>Embryophyta</taxon>
        <taxon>Tracheophyta</taxon>
        <taxon>Spermatophyta</taxon>
        <taxon>Magnoliopsida</taxon>
        <taxon>eudicotyledons</taxon>
        <taxon>Gunneridae</taxon>
        <taxon>Pentapetalae</taxon>
        <taxon>rosids</taxon>
        <taxon>malvids</taxon>
        <taxon>Malvales</taxon>
        <taxon>Malvaceae</taxon>
        <taxon>Malvoideae</taxon>
        <taxon>Hibiscus</taxon>
    </lineage>
</organism>
<accession>A0ABR2SP31</accession>
<feature type="region of interest" description="Disordered" evidence="1">
    <location>
        <begin position="167"/>
        <end position="207"/>
    </location>
</feature>
<protein>
    <recommendedName>
        <fullName evidence="2">DUF3741 domain-containing protein</fullName>
    </recommendedName>
</protein>
<feature type="region of interest" description="Disordered" evidence="1">
    <location>
        <begin position="76"/>
        <end position="95"/>
    </location>
</feature>
<dbReference type="InterPro" id="IPR032795">
    <property type="entry name" value="DUF3741-assoc"/>
</dbReference>
<dbReference type="EMBL" id="JBBPBN010000012">
    <property type="protein sequence ID" value="KAK9026912.1"/>
    <property type="molecule type" value="Genomic_DNA"/>
</dbReference>
<feature type="domain" description="DUF3741" evidence="2">
    <location>
        <begin position="282"/>
        <end position="301"/>
    </location>
</feature>
<proteinExistence type="predicted"/>
<evidence type="ECO:0000313" key="3">
    <source>
        <dbReference type="EMBL" id="KAK9026912.1"/>
    </source>
</evidence>
<dbReference type="PANTHER" id="PTHR34282:SF2">
    <property type="entry name" value="DUF3741 DOMAIN-CONTAINING PROTEIN"/>
    <property type="match status" value="1"/>
</dbReference>
<evidence type="ECO:0000256" key="1">
    <source>
        <dbReference type="SAM" id="MobiDB-lite"/>
    </source>
</evidence>
<keyword evidence="4" id="KW-1185">Reference proteome</keyword>
<dbReference type="Proteomes" id="UP001396334">
    <property type="component" value="Unassembled WGS sequence"/>
</dbReference>
<feature type="region of interest" description="Disordered" evidence="1">
    <location>
        <begin position="504"/>
        <end position="564"/>
    </location>
</feature>
<evidence type="ECO:0000313" key="4">
    <source>
        <dbReference type="Proteomes" id="UP001396334"/>
    </source>
</evidence>
<feature type="compositionally biased region" description="Basic and acidic residues" evidence="1">
    <location>
        <begin position="526"/>
        <end position="544"/>
    </location>
</feature>
<dbReference type="Pfam" id="PF14383">
    <property type="entry name" value="VARLMGL"/>
    <property type="match status" value="1"/>
</dbReference>
<dbReference type="PANTHER" id="PTHR34282">
    <property type="entry name" value="OS01G0228800 PROTEIN-RELATED"/>
    <property type="match status" value="1"/>
</dbReference>
<evidence type="ECO:0000259" key="2">
    <source>
        <dbReference type="Pfam" id="PF14383"/>
    </source>
</evidence>
<comment type="caution">
    <text evidence="3">The sequence shown here is derived from an EMBL/GenBank/DDBJ whole genome shotgun (WGS) entry which is preliminary data.</text>
</comment>
<reference evidence="3 4" key="1">
    <citation type="journal article" date="2024" name="G3 (Bethesda)">
        <title>Genome assembly of Hibiscus sabdariffa L. provides insights into metabolisms of medicinal natural products.</title>
        <authorList>
            <person name="Kim T."/>
        </authorList>
    </citation>
    <scope>NUCLEOTIDE SEQUENCE [LARGE SCALE GENOMIC DNA]</scope>
    <source>
        <strain evidence="3">TK-2024</strain>
        <tissue evidence="3">Old leaves</tissue>
    </source>
</reference>
<feature type="compositionally biased region" description="Basic and acidic residues" evidence="1">
    <location>
        <begin position="504"/>
        <end position="514"/>
    </location>
</feature>